<geneLocation type="chloroplast" evidence="2"/>
<keyword evidence="2" id="KW-0548">Nucleotidyltransferase</keyword>
<gene>
    <name evidence="2" type="primary">psbC</name>
</gene>
<dbReference type="InterPro" id="IPR043502">
    <property type="entry name" value="DNA/RNA_pol_sf"/>
</dbReference>
<organism evidence="2">
    <name type="scientific">Flintiella sanguinaria</name>
    <dbReference type="NCBI Taxonomy" id="101926"/>
    <lineage>
        <taxon>Eukaryota</taxon>
        <taxon>Rhodophyta</taxon>
        <taxon>Bangiophyceae</taxon>
        <taxon>Porphyridiales</taxon>
        <taxon>Porphyridiaceae</taxon>
        <taxon>Flintiella</taxon>
    </lineage>
</organism>
<dbReference type="InterPro" id="IPR000477">
    <property type="entry name" value="RT_dom"/>
</dbReference>
<dbReference type="Pfam" id="PF13655">
    <property type="entry name" value="RVT_N"/>
    <property type="match status" value="1"/>
</dbReference>
<dbReference type="PANTHER" id="PTHR34047">
    <property type="entry name" value="NUCLEAR INTRON MATURASE 1, MITOCHONDRIAL-RELATED"/>
    <property type="match status" value="1"/>
</dbReference>
<dbReference type="PANTHER" id="PTHR34047:SF10">
    <property type="entry name" value="GROUP II INTRON-ASSOCIATED OPEN READING FRAME"/>
    <property type="match status" value="1"/>
</dbReference>
<proteinExistence type="predicted"/>
<accession>A0A1X9PUM5</accession>
<dbReference type="Pfam" id="PF08388">
    <property type="entry name" value="GIIM"/>
    <property type="match status" value="1"/>
</dbReference>
<name>A0A1X9PUM5_9RHOD</name>
<evidence type="ECO:0000259" key="1">
    <source>
        <dbReference type="PROSITE" id="PS50878"/>
    </source>
</evidence>
<keyword evidence="2" id="KW-0808">Transferase</keyword>
<keyword evidence="2" id="KW-0934">Plastid</keyword>
<dbReference type="InterPro" id="IPR051083">
    <property type="entry name" value="GrpII_Intron_Splice-Mob/Def"/>
</dbReference>
<sequence length="456" mass="53261">MENFPQSHQLQSWDSIDWKLVDKKVKGYRTSIFLAFRSGDVQRARKIQENALKSKSVLLMGIERITLVNQGRKTPSPDKQAYLSSERRWSLFKTILAMDLVKYEPPPLRRVSIPNQNGKLRPLSTPTILDRVIQYVVKCALEPEWESLFEHGSYGFRPGRNCHDAIFSIYRTLSKKKRRWILEGDIKGCFDNISHKVLLERIETFPANYMIAKWLKAGYMKLSISYDTDSGTRQGGIISPLLANIALHGMEKALDIKYFRDGSIKSDGRYSLIRYSDDFVVMCKSEDDAQQAKLILSEFLEKAGLKLSPEKTLIREANKGFDFLDWTFQLFEDKRRKQQEITLVTPSKKALANIRNKLRIIWRSGIGKPHKPMIKELNSAITGWANYHQYVDANKAFSSLDNFNYKQAIRLIRRQHTQKSWNWLISKYFRSVDYDNWVFWDKDSGLNLTKFRSYRI</sequence>
<protein>
    <submittedName>
        <fullName evidence="2">Putative reverse transcriptase/maturase</fullName>
    </submittedName>
</protein>
<dbReference type="Pfam" id="PF00078">
    <property type="entry name" value="RVT_1"/>
    <property type="match status" value="1"/>
</dbReference>
<dbReference type="GO" id="GO:0003964">
    <property type="term" value="F:RNA-directed DNA polymerase activity"/>
    <property type="evidence" value="ECO:0007669"/>
    <property type="project" value="UniProtKB-KW"/>
</dbReference>
<feature type="domain" description="Reverse transcriptase" evidence="1">
    <location>
        <begin position="94"/>
        <end position="328"/>
    </location>
</feature>
<keyword evidence="2" id="KW-0150">Chloroplast</keyword>
<reference evidence="2" key="1">
    <citation type="submission" date="2017-03" db="EMBL/GenBank/DDBJ databases">
        <title>The new red algal subphylum Proteorhodophytina comprises the largest and most divergent plastid genomes known.</title>
        <authorList>
            <person name="Munoz-Gomez S.A."/>
            <person name="Mejia-Franco F.G."/>
            <person name="Durnin K."/>
            <person name="Morgan C."/>
            <person name="Grisdale C.J."/>
            <person name="Archibald J.M."/>
            <person name="Slamovits C.H."/>
        </authorList>
    </citation>
    <scope>NUCLEOTIDE SEQUENCE</scope>
    <source>
        <strain evidence="2">UTEX LB2060</strain>
    </source>
</reference>
<evidence type="ECO:0000313" key="2">
    <source>
        <dbReference type="EMBL" id="ARO91206.1"/>
    </source>
</evidence>
<dbReference type="SUPFAM" id="SSF56672">
    <property type="entry name" value="DNA/RNA polymerases"/>
    <property type="match status" value="1"/>
</dbReference>
<dbReference type="InterPro" id="IPR025960">
    <property type="entry name" value="RVT_N"/>
</dbReference>
<keyword evidence="2" id="KW-0695">RNA-directed DNA polymerase</keyword>
<dbReference type="CDD" id="cd01651">
    <property type="entry name" value="RT_G2_intron"/>
    <property type="match status" value="1"/>
</dbReference>
<dbReference type="EMBL" id="KY709211">
    <property type="protein sequence ID" value="ARO91206.1"/>
    <property type="molecule type" value="Genomic_DNA"/>
</dbReference>
<dbReference type="AlphaFoldDB" id="A0A1X9PUM5"/>
<dbReference type="InterPro" id="IPR030931">
    <property type="entry name" value="Group_II_RT_mat"/>
</dbReference>
<dbReference type="PROSITE" id="PS50878">
    <property type="entry name" value="RT_POL"/>
    <property type="match status" value="1"/>
</dbReference>
<dbReference type="InterPro" id="IPR013597">
    <property type="entry name" value="Mat_intron_G2"/>
</dbReference>
<dbReference type="NCBIfam" id="TIGR04416">
    <property type="entry name" value="group_II_RT_mat"/>
    <property type="match status" value="1"/>
</dbReference>